<evidence type="ECO:0000313" key="4">
    <source>
        <dbReference type="Proteomes" id="UP000308705"/>
    </source>
</evidence>
<evidence type="ECO:0000313" key="3">
    <source>
        <dbReference type="EMBL" id="TKK86092.1"/>
    </source>
</evidence>
<keyword evidence="1" id="KW-1133">Transmembrane helix</keyword>
<dbReference type="RefSeq" id="WP_137249157.1">
    <property type="nucleotide sequence ID" value="NZ_SZQA01000023.1"/>
</dbReference>
<gene>
    <name evidence="3" type="ORF">FDA94_23015</name>
</gene>
<feature type="transmembrane region" description="Helical" evidence="1">
    <location>
        <begin position="42"/>
        <end position="63"/>
    </location>
</feature>
<evidence type="ECO:0000259" key="2">
    <source>
        <dbReference type="Pfam" id="PF13548"/>
    </source>
</evidence>
<dbReference type="AlphaFoldDB" id="A0A4U3MCF8"/>
<feature type="transmembrane region" description="Helical" evidence="1">
    <location>
        <begin position="109"/>
        <end position="125"/>
    </location>
</feature>
<protein>
    <submittedName>
        <fullName evidence="3">DUF4126 domain-containing protein</fullName>
    </submittedName>
</protein>
<keyword evidence="1" id="KW-0472">Membrane</keyword>
<feature type="domain" description="DUF4126" evidence="2">
    <location>
        <begin position="5"/>
        <end position="184"/>
    </location>
</feature>
<name>A0A4U3MCF8_9ACTN</name>
<proteinExistence type="predicted"/>
<evidence type="ECO:0000256" key="1">
    <source>
        <dbReference type="SAM" id="Phobius"/>
    </source>
</evidence>
<dbReference type="InterPro" id="IPR025196">
    <property type="entry name" value="DUF4126"/>
</dbReference>
<dbReference type="OrthoDB" id="161516at2"/>
<feature type="transmembrane region" description="Helical" evidence="1">
    <location>
        <begin position="156"/>
        <end position="182"/>
    </location>
</feature>
<keyword evidence="4" id="KW-1185">Reference proteome</keyword>
<accession>A0A4U3MCF8</accession>
<keyword evidence="1" id="KW-0812">Transmembrane</keyword>
<dbReference type="Pfam" id="PF13548">
    <property type="entry name" value="DUF4126"/>
    <property type="match status" value="1"/>
</dbReference>
<comment type="caution">
    <text evidence="3">The sequence shown here is derived from an EMBL/GenBank/DDBJ whole genome shotgun (WGS) entry which is preliminary data.</text>
</comment>
<dbReference type="EMBL" id="SZQA01000023">
    <property type="protein sequence ID" value="TKK86092.1"/>
    <property type="molecule type" value="Genomic_DNA"/>
</dbReference>
<dbReference type="Proteomes" id="UP000308705">
    <property type="component" value="Unassembled WGS sequence"/>
</dbReference>
<reference evidence="3 4" key="1">
    <citation type="submission" date="2019-04" db="EMBL/GenBank/DDBJ databases">
        <title>Herbidospora sp. NEAU-GS14.nov., a novel actinomycete isolated from soil.</title>
        <authorList>
            <person name="Han L."/>
        </authorList>
    </citation>
    <scope>NUCLEOTIDE SEQUENCE [LARGE SCALE GENOMIC DNA]</scope>
    <source>
        <strain evidence="3 4">NEAU-GS14</strain>
    </source>
</reference>
<organism evidence="3 4">
    <name type="scientific">Herbidospora galbida</name>
    <dbReference type="NCBI Taxonomy" id="2575442"/>
    <lineage>
        <taxon>Bacteria</taxon>
        <taxon>Bacillati</taxon>
        <taxon>Actinomycetota</taxon>
        <taxon>Actinomycetes</taxon>
        <taxon>Streptosporangiales</taxon>
        <taxon>Streptosporangiaceae</taxon>
        <taxon>Herbidospora</taxon>
    </lineage>
</organism>
<sequence length="196" mass="20369">MFATLTGLGLSTAAGLNAYIPLMVVGVLANVTDAVRLPSEYAWLSNGWVLGVIGVLLLAEFVLDKVPVVDHVNDMIQTAVRPAAGGVVFSATSAASQLDNSTWMAEHPAVGWILGIVTALIVHLVKSGARPVVNATTAGVGAPVVSTVEDAGSLSLSLVAVFLPVLVLVFLAGMIAIGWMALRRVGRFRKARASRE</sequence>